<dbReference type="EMBL" id="MOMC01000075">
    <property type="protein sequence ID" value="ONH24092.1"/>
    <property type="molecule type" value="Genomic_DNA"/>
</dbReference>
<dbReference type="RefSeq" id="WP_076821006.1">
    <property type="nucleotide sequence ID" value="NZ_MOMC01000075.1"/>
</dbReference>
<comment type="caution">
    <text evidence="3">The sequence shown here is derived from an EMBL/GenBank/DDBJ whole genome shotgun (WGS) entry which is preliminary data.</text>
</comment>
<evidence type="ECO:0000256" key="1">
    <source>
        <dbReference type="ARBA" id="ARBA00022801"/>
    </source>
</evidence>
<dbReference type="Pfam" id="PF00857">
    <property type="entry name" value="Isochorismatase"/>
    <property type="match status" value="1"/>
</dbReference>
<evidence type="ECO:0000259" key="2">
    <source>
        <dbReference type="Pfam" id="PF00857"/>
    </source>
</evidence>
<dbReference type="Proteomes" id="UP000188929">
    <property type="component" value="Unassembled WGS sequence"/>
</dbReference>
<dbReference type="InterPro" id="IPR050272">
    <property type="entry name" value="Isochorismatase-like_hydrls"/>
</dbReference>
<protein>
    <submittedName>
        <fullName evidence="3">Isochorismatase</fullName>
    </submittedName>
</protein>
<proteinExistence type="predicted"/>
<dbReference type="PANTHER" id="PTHR43540:SF1">
    <property type="entry name" value="ISOCHORISMATASE HYDROLASE"/>
    <property type="match status" value="1"/>
</dbReference>
<feature type="domain" description="Isochorismatase-like" evidence="2">
    <location>
        <begin position="14"/>
        <end position="200"/>
    </location>
</feature>
<organism evidence="3 4">
    <name type="scientific">Pseudofrankia asymbiotica</name>
    <dbReference type="NCBI Taxonomy" id="1834516"/>
    <lineage>
        <taxon>Bacteria</taxon>
        <taxon>Bacillati</taxon>
        <taxon>Actinomycetota</taxon>
        <taxon>Actinomycetes</taxon>
        <taxon>Frankiales</taxon>
        <taxon>Frankiaceae</taxon>
        <taxon>Pseudofrankia</taxon>
    </lineage>
</organism>
<dbReference type="STRING" id="1834516.BL253_31310"/>
<gene>
    <name evidence="3" type="ORF">BL253_31310</name>
</gene>
<dbReference type="AlphaFoldDB" id="A0A1V2I2A8"/>
<dbReference type="Gene3D" id="3.40.50.850">
    <property type="entry name" value="Isochorismatase-like"/>
    <property type="match status" value="1"/>
</dbReference>
<dbReference type="InterPro" id="IPR036380">
    <property type="entry name" value="Isochorismatase-like_sf"/>
</dbReference>
<dbReference type="OrthoDB" id="3209829at2"/>
<sequence length="211" mass="21571">MAVDLAELLRPAHTVLLTQECQNGVIGTPSSLPALAEVARASGMIANVARLAASARAAGAGVLHCVAARRPDGRGASTNARLFLGTDRSPVKQLLGTPAAQVLDEIGQEPSDLVSVRLHGVSPLGGTDADALLTNLGARTVVIVGVSANVAIPAGVFDLVNEGYQVVVPRDAIAGFPAEYGDILIRNSLSLCATIVTTDDVLAVWEKHAAG</sequence>
<dbReference type="SUPFAM" id="SSF52499">
    <property type="entry name" value="Isochorismatase-like hydrolases"/>
    <property type="match status" value="1"/>
</dbReference>
<keyword evidence="1" id="KW-0378">Hydrolase</keyword>
<evidence type="ECO:0000313" key="3">
    <source>
        <dbReference type="EMBL" id="ONH24092.1"/>
    </source>
</evidence>
<dbReference type="PANTHER" id="PTHR43540">
    <property type="entry name" value="PEROXYUREIDOACRYLATE/UREIDOACRYLATE AMIDOHYDROLASE-RELATED"/>
    <property type="match status" value="1"/>
</dbReference>
<name>A0A1V2I2A8_9ACTN</name>
<evidence type="ECO:0000313" key="4">
    <source>
        <dbReference type="Proteomes" id="UP000188929"/>
    </source>
</evidence>
<keyword evidence="4" id="KW-1185">Reference proteome</keyword>
<accession>A0A1V2I2A8</accession>
<dbReference type="InterPro" id="IPR000868">
    <property type="entry name" value="Isochorismatase-like_dom"/>
</dbReference>
<dbReference type="GO" id="GO:0016787">
    <property type="term" value="F:hydrolase activity"/>
    <property type="evidence" value="ECO:0007669"/>
    <property type="project" value="UniProtKB-KW"/>
</dbReference>
<reference evidence="4" key="1">
    <citation type="submission" date="2016-10" db="EMBL/GenBank/DDBJ databases">
        <title>Frankia sp. NRRL B-16386 Genome sequencing.</title>
        <authorList>
            <person name="Ghodhbane-Gtari F."/>
            <person name="Swanson E."/>
            <person name="Gueddou A."/>
            <person name="Hezbri K."/>
            <person name="Ktari K."/>
            <person name="Nouioui I."/>
            <person name="Morris K."/>
            <person name="Simpson S."/>
            <person name="Abebe-Akele F."/>
            <person name="Thomas K."/>
            <person name="Gtari M."/>
            <person name="Tisa L.S."/>
        </authorList>
    </citation>
    <scope>NUCLEOTIDE SEQUENCE [LARGE SCALE GENOMIC DNA]</scope>
    <source>
        <strain evidence="4">NRRL B-16386</strain>
    </source>
</reference>